<gene>
    <name evidence="2" type="ORF">Tci_894072</name>
</gene>
<feature type="compositionally biased region" description="Basic and acidic residues" evidence="1">
    <location>
        <begin position="63"/>
        <end position="75"/>
    </location>
</feature>
<evidence type="ECO:0000313" key="2">
    <source>
        <dbReference type="EMBL" id="GFD22103.1"/>
    </source>
</evidence>
<dbReference type="EMBL" id="BKCJ011334488">
    <property type="protein sequence ID" value="GFD22103.1"/>
    <property type="molecule type" value="Genomic_DNA"/>
</dbReference>
<name>A0A699UJ36_TANCI</name>
<comment type="caution">
    <text evidence="2">The sequence shown here is derived from an EMBL/GenBank/DDBJ whole genome shotgun (WGS) entry which is preliminary data.</text>
</comment>
<accession>A0A699UJ36</accession>
<feature type="region of interest" description="Disordered" evidence="1">
    <location>
        <begin position="1"/>
        <end position="108"/>
    </location>
</feature>
<feature type="compositionally biased region" description="Basic residues" evidence="1">
    <location>
        <begin position="31"/>
        <end position="43"/>
    </location>
</feature>
<proteinExistence type="predicted"/>
<organism evidence="2">
    <name type="scientific">Tanacetum cinerariifolium</name>
    <name type="common">Dalmatian daisy</name>
    <name type="synonym">Chrysanthemum cinerariifolium</name>
    <dbReference type="NCBI Taxonomy" id="118510"/>
    <lineage>
        <taxon>Eukaryota</taxon>
        <taxon>Viridiplantae</taxon>
        <taxon>Streptophyta</taxon>
        <taxon>Embryophyta</taxon>
        <taxon>Tracheophyta</taxon>
        <taxon>Spermatophyta</taxon>
        <taxon>Magnoliopsida</taxon>
        <taxon>eudicotyledons</taxon>
        <taxon>Gunneridae</taxon>
        <taxon>Pentapetalae</taxon>
        <taxon>asterids</taxon>
        <taxon>campanulids</taxon>
        <taxon>Asterales</taxon>
        <taxon>Asteraceae</taxon>
        <taxon>Asteroideae</taxon>
        <taxon>Anthemideae</taxon>
        <taxon>Anthemidinae</taxon>
        <taxon>Tanacetum</taxon>
    </lineage>
</organism>
<reference evidence="2" key="1">
    <citation type="journal article" date="2019" name="Sci. Rep.">
        <title>Draft genome of Tanacetum cinerariifolium, the natural source of mosquito coil.</title>
        <authorList>
            <person name="Yamashiro T."/>
            <person name="Shiraishi A."/>
            <person name="Satake H."/>
            <person name="Nakayama K."/>
        </authorList>
    </citation>
    <scope>NUCLEOTIDE SEQUENCE</scope>
</reference>
<feature type="compositionally biased region" description="Polar residues" evidence="1">
    <location>
        <begin position="18"/>
        <end position="30"/>
    </location>
</feature>
<sequence length="108" mass="11669">MKTICKLDVPVVSKAPKPTSQSEEVPQSKKTGAKSRLRRKQSLKHTYESQIEASKSKTGQSETKTKSGSSKDKSLSHPSPPTPMVGEMHKEAHQAAGGPTYLGATHKE</sequence>
<protein>
    <submittedName>
        <fullName evidence="2">Uncharacterized protein</fullName>
    </submittedName>
</protein>
<dbReference type="AlphaFoldDB" id="A0A699UJ36"/>
<evidence type="ECO:0000256" key="1">
    <source>
        <dbReference type="SAM" id="MobiDB-lite"/>
    </source>
</evidence>